<evidence type="ECO:0000313" key="4">
    <source>
        <dbReference type="EMBL" id="MBZ2196452.1"/>
    </source>
</evidence>
<name>A0ABS7S8L8_9MICO</name>
<sequence>MVAALTGLLLAGTGVVSQSAVAAVTVTLDGRGFGHGIGMSQYGAAGRAEAGQAYSQILAAYYPGTTTGSLADSQSVRVWIQGDTDRQTWVRAEPNLSLRVGTSSVALPTTISAGTVTLWRLRLVSGALVIEANVSNTWRAPGVPGLSTLLSGATAAEFVAGDGTVQLVTSTYREYRGAVRAVRVPGSTTDLRTVVVSTYANYLPSVVTSEMPASWHIQALRAQAVAARTYARFDQASKPTSAWYDTCDTTSCQVFQGLADYTAAGTLIRTHTHPRTISAVSDTSGVVLLYGGTPAFTQFSASNGGYSVQGSRPYLTAAADPYDGYAPWRVTLTGAQITAAYPSIGVFRDLTVARDGRGPYGGRLTSVTLTGGQGAVTITGAQFRSAFGLRSTLLSVTLDGVPLSSPQRDWNGDQQPDLIARGPDGVLYAYLGNGPASWRSRVPIGRGWQSMGAMTQVWNLSGTRTPELIAIQPSTAQLFVYPGDGRGGWGTPRVMGRGWRGFDQFVGIQDWSGPGSTGLIVRNRTSGTLLYYAANGSGGLSPGVQIGTGWNGMDMIFAAGDWDGDGHADLLARQAATGYLYLYRGNGRGGFLSGARVGTGWGTMDAMVGAADWDQDGTVDILARDAATGALWLYPSDGAGSFRPRQQVGHGWTGFDLVR</sequence>
<dbReference type="EMBL" id="JAGSHT010000010">
    <property type="protein sequence ID" value="MBZ2196452.1"/>
    <property type="molecule type" value="Genomic_DNA"/>
</dbReference>
<dbReference type="Pfam" id="PF08486">
    <property type="entry name" value="SpoIID"/>
    <property type="match status" value="1"/>
</dbReference>
<protein>
    <submittedName>
        <fullName evidence="4">SpoIID/LytB domain-containing protein</fullName>
    </submittedName>
</protein>
<dbReference type="InterPro" id="IPR013693">
    <property type="entry name" value="SpoIID/LytB_N"/>
</dbReference>
<dbReference type="SUPFAM" id="SSF69318">
    <property type="entry name" value="Integrin alpha N-terminal domain"/>
    <property type="match status" value="1"/>
</dbReference>
<dbReference type="PANTHER" id="PTHR44103:SF1">
    <property type="entry name" value="PROPROTEIN CONVERTASE P"/>
    <property type="match status" value="1"/>
</dbReference>
<reference evidence="4 5" key="1">
    <citation type="submission" date="2021-04" db="EMBL/GenBank/DDBJ databases">
        <title>Ruania sp. nov., isolated from sandy soil of mangrove forest.</title>
        <authorList>
            <person name="Ge X."/>
            <person name="Huang R."/>
            <person name="Liu W."/>
        </authorList>
    </citation>
    <scope>NUCLEOTIDE SEQUENCE [LARGE SCALE GENOMIC DNA]</scope>
    <source>
        <strain evidence="4 5">N2-46</strain>
    </source>
</reference>
<dbReference type="InterPro" id="IPR013486">
    <property type="entry name" value="SpoIID/LytB"/>
</dbReference>
<dbReference type="PANTHER" id="PTHR44103">
    <property type="entry name" value="PROPROTEIN CONVERTASE P"/>
    <property type="match status" value="1"/>
</dbReference>
<accession>A0ABS7S8L8</accession>
<keyword evidence="5" id="KW-1185">Reference proteome</keyword>
<comment type="caution">
    <text evidence="4">The sequence shown here is derived from an EMBL/GenBank/DDBJ whole genome shotgun (WGS) entry which is preliminary data.</text>
</comment>
<organism evidence="4 5">
    <name type="scientific">Occultella gossypii</name>
    <dbReference type="NCBI Taxonomy" id="2800820"/>
    <lineage>
        <taxon>Bacteria</taxon>
        <taxon>Bacillati</taxon>
        <taxon>Actinomycetota</taxon>
        <taxon>Actinomycetes</taxon>
        <taxon>Micrococcales</taxon>
        <taxon>Ruaniaceae</taxon>
        <taxon>Occultella</taxon>
    </lineage>
</organism>
<proteinExistence type="predicted"/>
<evidence type="ECO:0000259" key="3">
    <source>
        <dbReference type="Pfam" id="PF08486"/>
    </source>
</evidence>
<feature type="chain" id="PRO_5045640121" evidence="2">
    <location>
        <begin position="23"/>
        <end position="659"/>
    </location>
</feature>
<evidence type="ECO:0000256" key="2">
    <source>
        <dbReference type="SAM" id="SignalP"/>
    </source>
</evidence>
<dbReference type="Proteomes" id="UP000826651">
    <property type="component" value="Unassembled WGS sequence"/>
</dbReference>
<feature type="signal peptide" evidence="2">
    <location>
        <begin position="1"/>
        <end position="22"/>
    </location>
</feature>
<evidence type="ECO:0000256" key="1">
    <source>
        <dbReference type="ARBA" id="ARBA00022729"/>
    </source>
</evidence>
<gene>
    <name evidence="4" type="ORF">KCQ71_09835</name>
</gene>
<dbReference type="InterPro" id="IPR028994">
    <property type="entry name" value="Integrin_alpha_N"/>
</dbReference>
<keyword evidence="1 2" id="KW-0732">Signal</keyword>
<dbReference type="RefSeq" id="WP_223405329.1">
    <property type="nucleotide sequence ID" value="NZ_JAGSHT010000010.1"/>
</dbReference>
<feature type="domain" description="Sporulation stage II protein D amidase enhancer LytB N-terminal" evidence="3">
    <location>
        <begin position="191"/>
        <end position="290"/>
    </location>
</feature>
<dbReference type="Pfam" id="PF13517">
    <property type="entry name" value="FG-GAP_3"/>
    <property type="match status" value="1"/>
</dbReference>
<evidence type="ECO:0000313" key="5">
    <source>
        <dbReference type="Proteomes" id="UP000826651"/>
    </source>
</evidence>
<dbReference type="InterPro" id="IPR013517">
    <property type="entry name" value="FG-GAP"/>
</dbReference>
<dbReference type="NCBIfam" id="TIGR02669">
    <property type="entry name" value="SpoIID_LytB"/>
    <property type="match status" value="1"/>
</dbReference>